<organism evidence="2 3">
    <name type="scientific">Shinella pollutisoli</name>
    <dbReference type="NCBI Taxonomy" id="2250594"/>
    <lineage>
        <taxon>Bacteria</taxon>
        <taxon>Pseudomonadati</taxon>
        <taxon>Pseudomonadota</taxon>
        <taxon>Alphaproteobacteria</taxon>
        <taxon>Hyphomicrobiales</taxon>
        <taxon>Rhizobiaceae</taxon>
        <taxon>Shinella</taxon>
    </lineage>
</organism>
<evidence type="ECO:0000259" key="1">
    <source>
        <dbReference type="PROSITE" id="PS50921"/>
    </source>
</evidence>
<name>A0ABV7DFJ7_9HYPH</name>
<dbReference type="Proteomes" id="UP001595377">
    <property type="component" value="Unassembled WGS sequence"/>
</dbReference>
<sequence>MSEPRIIQNFIGYRATIATEQPAAVEQLQDMLVKLGMSFAMAALSDGRLQIEPGDKDVLFIDSDLNVAVETGALEPSRCLPVIGIVGVEAPSRLRSLMQLGATATLRKPVHRASVYSALFVGINEFRRRRYLADRLEEQERRRLLRKSLVKAVLIVMRRTGSDHAAAYDHLRRESMRSRQSIEEFCETFIQAHGPELDDAETIAGTSRTYAKKR</sequence>
<evidence type="ECO:0000313" key="2">
    <source>
        <dbReference type="EMBL" id="MFC3073378.1"/>
    </source>
</evidence>
<dbReference type="Gene3D" id="1.10.10.10">
    <property type="entry name" value="Winged helix-like DNA-binding domain superfamily/Winged helix DNA-binding domain"/>
    <property type="match status" value="1"/>
</dbReference>
<dbReference type="EMBL" id="JBHRSP010000015">
    <property type="protein sequence ID" value="MFC3073378.1"/>
    <property type="molecule type" value="Genomic_DNA"/>
</dbReference>
<dbReference type="InterPro" id="IPR036388">
    <property type="entry name" value="WH-like_DNA-bd_sf"/>
</dbReference>
<keyword evidence="3" id="KW-1185">Reference proteome</keyword>
<dbReference type="InterPro" id="IPR011006">
    <property type="entry name" value="CheY-like_superfamily"/>
</dbReference>
<proteinExistence type="predicted"/>
<dbReference type="SUPFAM" id="SSF52172">
    <property type="entry name" value="CheY-like"/>
    <property type="match status" value="1"/>
</dbReference>
<accession>A0ABV7DFJ7</accession>
<dbReference type="SMART" id="SM01012">
    <property type="entry name" value="ANTAR"/>
    <property type="match status" value="1"/>
</dbReference>
<gene>
    <name evidence="2" type="ORF">ACFOHH_09710</name>
</gene>
<evidence type="ECO:0000313" key="3">
    <source>
        <dbReference type="Proteomes" id="UP001595377"/>
    </source>
</evidence>
<dbReference type="InterPro" id="IPR005561">
    <property type="entry name" value="ANTAR"/>
</dbReference>
<feature type="domain" description="ANTAR" evidence="1">
    <location>
        <begin position="129"/>
        <end position="190"/>
    </location>
</feature>
<dbReference type="PROSITE" id="PS50921">
    <property type="entry name" value="ANTAR"/>
    <property type="match status" value="1"/>
</dbReference>
<reference evidence="3" key="1">
    <citation type="journal article" date="2019" name="Int. J. Syst. Evol. Microbiol.">
        <title>The Global Catalogue of Microorganisms (GCM) 10K type strain sequencing project: providing services to taxonomists for standard genome sequencing and annotation.</title>
        <authorList>
            <consortium name="The Broad Institute Genomics Platform"/>
            <consortium name="The Broad Institute Genome Sequencing Center for Infectious Disease"/>
            <person name="Wu L."/>
            <person name="Ma J."/>
        </authorList>
    </citation>
    <scope>NUCLEOTIDE SEQUENCE [LARGE SCALE GENOMIC DNA]</scope>
    <source>
        <strain evidence="3">KCTC 52677</strain>
    </source>
</reference>
<comment type="caution">
    <text evidence="2">The sequence shown here is derived from an EMBL/GenBank/DDBJ whole genome shotgun (WGS) entry which is preliminary data.</text>
</comment>
<dbReference type="Pfam" id="PF03861">
    <property type="entry name" value="ANTAR"/>
    <property type="match status" value="1"/>
</dbReference>
<protein>
    <submittedName>
        <fullName evidence="2">ANTAR domain-containing response regulator</fullName>
    </submittedName>
</protein>
<dbReference type="Gene3D" id="3.40.50.2300">
    <property type="match status" value="1"/>
</dbReference>
<dbReference type="RefSeq" id="WP_257311604.1">
    <property type="nucleotide sequence ID" value="NZ_JANFDG010000001.1"/>
</dbReference>